<dbReference type="SUPFAM" id="SSF64158">
    <property type="entry name" value="2,3-Bisphosphoglycerate-independent phosphoglycerate mutase, substrate-binding domain"/>
    <property type="match status" value="1"/>
</dbReference>
<organism evidence="1 2">
    <name type="scientific">Sesame phyllody phytoplasma</name>
    <dbReference type="NCBI Taxonomy" id="420408"/>
    <lineage>
        <taxon>Bacteria</taxon>
        <taxon>Bacillati</taxon>
        <taxon>Mycoplasmatota</taxon>
        <taxon>Mollicutes</taxon>
        <taxon>Acholeplasmatales</taxon>
        <taxon>Acholeplasmataceae</taxon>
        <taxon>Candidatus Phytoplasma</taxon>
        <taxon>16SrII (Peanut WB group)</taxon>
    </lineage>
</organism>
<name>A0ABS9M4W3_9MOLU</name>
<comment type="caution">
    <text evidence="1">The sequence shown here is derived from an EMBL/GenBank/DDBJ whole genome shotgun (WGS) entry which is preliminary data.</text>
</comment>
<accession>A0ABS9M4W3</accession>
<keyword evidence="2" id="KW-1185">Reference proteome</keyword>
<evidence type="ECO:0000313" key="1">
    <source>
        <dbReference type="EMBL" id="MCG3566918.1"/>
    </source>
</evidence>
<reference evidence="1" key="1">
    <citation type="submission" date="2022-02" db="EMBL/GenBank/DDBJ databases">
        <title>Draft genome sequence of Candidatus Phytoplasma australasia strain SS02 associated with sesame phyllody disease.</title>
        <authorList>
            <person name="Ranebennur H."/>
            <person name="Kirdat K."/>
            <person name="Tiwarekar B."/>
            <person name="Rawat K."/>
            <person name="Chelam C."/>
            <person name="Solanke A."/>
            <person name="Yadav R."/>
            <person name="Singh K."/>
            <person name="Yadav A."/>
            <person name="Rao G.P."/>
        </authorList>
    </citation>
    <scope>NUCLEOTIDE SEQUENCE [LARGE SCALE GENOMIC DNA]</scope>
    <source>
        <strain evidence="1">SS02</strain>
    </source>
</reference>
<dbReference type="Proteomes" id="UP001196848">
    <property type="component" value="Unassembled WGS sequence"/>
</dbReference>
<evidence type="ECO:0000313" key="2">
    <source>
        <dbReference type="Proteomes" id="UP001196848"/>
    </source>
</evidence>
<proteinExistence type="predicted"/>
<protein>
    <submittedName>
        <fullName evidence="1">Uncharacterized protein</fullName>
    </submittedName>
</protein>
<dbReference type="InterPro" id="IPR036646">
    <property type="entry name" value="PGAM_B_sf"/>
</dbReference>
<sequence>MMMGIIFVNFRPDRAVRLAVALSNPLQINHFHQINNFQTKKIMKIFY</sequence>
<dbReference type="EMBL" id="JAHBAJ020000022">
    <property type="protein sequence ID" value="MCG3566918.1"/>
    <property type="molecule type" value="Genomic_DNA"/>
</dbReference>
<gene>
    <name evidence="1" type="ORF">KHD59_002275</name>
</gene>
<dbReference type="RefSeq" id="WP_213680508.1">
    <property type="nucleotide sequence ID" value="NZ_JAHBAJ020000022.1"/>
</dbReference>